<dbReference type="PANTHER" id="PTHR13356:SF0">
    <property type="entry name" value="SOSS COMPLEX SUBUNIT B HOMOLOG"/>
    <property type="match status" value="1"/>
</dbReference>
<dbReference type="Gene3D" id="2.40.50.140">
    <property type="entry name" value="Nucleic acid-binding proteins"/>
    <property type="match status" value="1"/>
</dbReference>
<dbReference type="GO" id="GO:0044818">
    <property type="term" value="P:mitotic G2/M transition checkpoint"/>
    <property type="evidence" value="ECO:0007669"/>
    <property type="project" value="TreeGrafter"/>
</dbReference>
<dbReference type="InterPro" id="IPR012340">
    <property type="entry name" value="NA-bd_OB-fold"/>
</dbReference>
<evidence type="ECO:0000256" key="1">
    <source>
        <dbReference type="ARBA" id="ARBA00023125"/>
    </source>
</evidence>
<dbReference type="GO" id="GO:0005694">
    <property type="term" value="C:chromosome"/>
    <property type="evidence" value="ECO:0007669"/>
    <property type="project" value="UniProtKB-ARBA"/>
</dbReference>
<feature type="compositionally biased region" description="Polar residues" evidence="2">
    <location>
        <begin position="126"/>
        <end position="151"/>
    </location>
</feature>
<dbReference type="GO" id="GO:0000724">
    <property type="term" value="P:double-strand break repair via homologous recombination"/>
    <property type="evidence" value="ECO:0007669"/>
    <property type="project" value="TreeGrafter"/>
</dbReference>
<evidence type="ECO:0000256" key="2">
    <source>
        <dbReference type="SAM" id="MobiDB-lite"/>
    </source>
</evidence>
<gene>
    <name evidence="3" type="ORF">LSH36_170g04054</name>
</gene>
<sequence length="228" mass="25065">MTGELVYTIVKDIRPGLKNLNVIFIVLEIGKPNRTKDGHQVRSCRVADRSGSINISIWDEVGELLQTGDICRLTKGYASTWKGCLTLYTGKGGEIHKIGEFCMQFSETPNMSEFNPEYATGKDAQAQAQQQRTSPTETATQPGIDMTQSQMLPPHPPNPTYSQNNGRSMAPPVSNNIMPLQQRMPANNSLLGSRPQFTGDPRTARPALRGIRPVQASNGNNGRGRGRR</sequence>
<dbReference type="FunFam" id="2.40.50.140:FF:000072">
    <property type="entry name" value="SOSS complex subunit B2"/>
    <property type="match status" value="1"/>
</dbReference>
<feature type="compositionally biased region" description="Polar residues" evidence="2">
    <location>
        <begin position="160"/>
        <end position="191"/>
    </location>
</feature>
<proteinExistence type="predicted"/>
<feature type="region of interest" description="Disordered" evidence="2">
    <location>
        <begin position="112"/>
        <end position="228"/>
    </location>
</feature>
<dbReference type="GO" id="GO:0070876">
    <property type="term" value="C:SOSS complex"/>
    <property type="evidence" value="ECO:0007669"/>
    <property type="project" value="TreeGrafter"/>
</dbReference>
<dbReference type="CDD" id="cd04491">
    <property type="entry name" value="SoSSB_OBF"/>
    <property type="match status" value="1"/>
</dbReference>
<evidence type="ECO:0000313" key="4">
    <source>
        <dbReference type="Proteomes" id="UP001208570"/>
    </source>
</evidence>
<evidence type="ECO:0008006" key="5">
    <source>
        <dbReference type="Google" id="ProtNLM"/>
    </source>
</evidence>
<organism evidence="3 4">
    <name type="scientific">Paralvinella palmiformis</name>
    <dbReference type="NCBI Taxonomy" id="53620"/>
    <lineage>
        <taxon>Eukaryota</taxon>
        <taxon>Metazoa</taxon>
        <taxon>Spiralia</taxon>
        <taxon>Lophotrochozoa</taxon>
        <taxon>Annelida</taxon>
        <taxon>Polychaeta</taxon>
        <taxon>Sedentaria</taxon>
        <taxon>Canalipalpata</taxon>
        <taxon>Terebellida</taxon>
        <taxon>Terebelliformia</taxon>
        <taxon>Alvinellidae</taxon>
        <taxon>Paralvinella</taxon>
    </lineage>
</organism>
<dbReference type="InterPro" id="IPR051231">
    <property type="entry name" value="SOSS-B"/>
</dbReference>
<comment type="caution">
    <text evidence="3">The sequence shown here is derived from an EMBL/GenBank/DDBJ whole genome shotgun (WGS) entry which is preliminary data.</text>
</comment>
<dbReference type="PANTHER" id="PTHR13356">
    <property type="entry name" value="OB FOLD NUCLEIC ACID BINDING PROTEIN-RELATED"/>
    <property type="match status" value="1"/>
</dbReference>
<reference evidence="3" key="1">
    <citation type="journal article" date="2023" name="Mol. Biol. Evol.">
        <title>Third-Generation Sequencing Reveals the Adaptive Role of the Epigenome in Three Deep-Sea Polychaetes.</title>
        <authorList>
            <person name="Perez M."/>
            <person name="Aroh O."/>
            <person name="Sun Y."/>
            <person name="Lan Y."/>
            <person name="Juniper S.K."/>
            <person name="Young C.R."/>
            <person name="Angers B."/>
            <person name="Qian P.Y."/>
        </authorList>
    </citation>
    <scope>NUCLEOTIDE SEQUENCE</scope>
    <source>
        <strain evidence="3">P08H-3</strain>
    </source>
</reference>
<dbReference type="SUPFAM" id="SSF50249">
    <property type="entry name" value="Nucleic acid-binding proteins"/>
    <property type="match status" value="1"/>
</dbReference>
<dbReference type="EMBL" id="JAODUP010000170">
    <property type="protein sequence ID" value="KAK2158454.1"/>
    <property type="molecule type" value="Genomic_DNA"/>
</dbReference>
<keyword evidence="1" id="KW-0238">DNA-binding</keyword>
<evidence type="ECO:0000313" key="3">
    <source>
        <dbReference type="EMBL" id="KAK2158454.1"/>
    </source>
</evidence>
<dbReference type="GO" id="GO:0010212">
    <property type="term" value="P:response to ionizing radiation"/>
    <property type="evidence" value="ECO:0007669"/>
    <property type="project" value="TreeGrafter"/>
</dbReference>
<accession>A0AAD9N8Y0</accession>
<keyword evidence="4" id="KW-1185">Reference proteome</keyword>
<dbReference type="GO" id="GO:0003677">
    <property type="term" value="F:DNA binding"/>
    <property type="evidence" value="ECO:0007669"/>
    <property type="project" value="UniProtKB-KW"/>
</dbReference>
<protein>
    <recommendedName>
        <fullName evidence="5">SOSS complex subunit B2</fullName>
    </recommendedName>
</protein>
<dbReference type="Proteomes" id="UP001208570">
    <property type="component" value="Unassembled WGS sequence"/>
</dbReference>
<name>A0AAD9N8Y0_9ANNE</name>
<dbReference type="AlphaFoldDB" id="A0AAD9N8Y0"/>